<dbReference type="AlphaFoldDB" id="H1YYP7"/>
<dbReference type="OrthoDB" id="121818at2157"/>
<feature type="compositionally biased region" description="Basic and acidic residues" evidence="1">
    <location>
        <begin position="335"/>
        <end position="357"/>
    </location>
</feature>
<dbReference type="HOGENOM" id="CLU_470627_0_0_2"/>
<feature type="region of interest" description="Disordered" evidence="1">
    <location>
        <begin position="188"/>
        <end position="208"/>
    </location>
</feature>
<evidence type="ECO:0000256" key="1">
    <source>
        <dbReference type="SAM" id="MobiDB-lite"/>
    </source>
</evidence>
<accession>H1YYP7</accession>
<proteinExistence type="predicted"/>
<evidence type="ECO:0000256" key="2">
    <source>
        <dbReference type="SAM" id="Phobius"/>
    </source>
</evidence>
<dbReference type="Gene3D" id="3.40.30.10">
    <property type="entry name" value="Glutaredoxin"/>
    <property type="match status" value="1"/>
</dbReference>
<sequence length="579" mass="62442">MDKAGLIKYITLSAAVFFCLSGIAGAMGSGPDLSGNITELFPENYEEPSAAIPSYEDNFQSALDTVLSSEEKSEESVLKNSNTSINFFYSERCGACHKVLPIVKEISAKYPNIPVYYYDTYNSPKNRSFMYTFAENYGVDYPAYPNLFAGDSIYLEGFTEIKNNIEDLFTAYNEGLIPDPEYEAEWQEKRKGSISTDNSQSNSLNGSSGSAAGEITLPLVIIGGLLDGINPCAISVLLILLASLSAAGSRKTIISAGISYTTAVFIFYTLAGAGILAITGFAGISVYFSVFAFVIALIAGILSIYEGVTGRQQNLIRIPKSAKGILKKYLRLSGDGKDSEGNKDSDYKTINKDHSADKPLNSNPALSYGQFSDELKIEIPTSDKDAGDEQISAESYENRADEQISAESYENRADEQISENGNTESIIPAEKSNPETGRNTKGTQDSPVRKTGCIITTAFILGTFASMFELPCTGGIYIAVLSMISSTFSESAAGQEVSDISGLITGELSTGIIYLLIYNLMFILPLIIIIALMASGLPAGKIEKIDTFRTEKRRAIRIITGIVMIVLAIYLALGIAGLI</sequence>
<protein>
    <submittedName>
        <fullName evidence="3">Cytochrome c biogenesis protein transmembrane region</fullName>
    </submittedName>
</protein>
<dbReference type="CDD" id="cd02947">
    <property type="entry name" value="TRX_family"/>
    <property type="match status" value="1"/>
</dbReference>
<dbReference type="PANTHER" id="PTHR31272">
    <property type="entry name" value="CYTOCHROME C-TYPE BIOGENESIS PROTEIN HI_1454-RELATED"/>
    <property type="match status" value="1"/>
</dbReference>
<dbReference type="EMBL" id="CM001436">
    <property type="protein sequence ID" value="EHQ36030.1"/>
    <property type="molecule type" value="Genomic_DNA"/>
</dbReference>
<dbReference type="InParanoid" id="H1YYP7"/>
<feature type="transmembrane region" description="Helical" evidence="2">
    <location>
        <begin position="217"/>
        <end position="241"/>
    </location>
</feature>
<feature type="region of interest" description="Disordered" evidence="1">
    <location>
        <begin position="335"/>
        <end position="364"/>
    </location>
</feature>
<reference evidence="3 4" key="1">
    <citation type="submission" date="2011-10" db="EMBL/GenBank/DDBJ databases">
        <title>The Improved High-Quality Draft genome of Methanoplanus limicola DSM 2279.</title>
        <authorList>
            <consortium name="US DOE Joint Genome Institute (JGI-PGF)"/>
            <person name="Lucas S."/>
            <person name="Copeland A."/>
            <person name="Lapidus A."/>
            <person name="Glavina del Rio T."/>
            <person name="Dalin E."/>
            <person name="Tice H."/>
            <person name="Bruce D."/>
            <person name="Goodwin L."/>
            <person name="Pitluck S."/>
            <person name="Peters L."/>
            <person name="Mikhailova N."/>
            <person name="Lu M."/>
            <person name="Kyrpides N."/>
            <person name="Mavromatis K."/>
            <person name="Ivanova N."/>
            <person name="Markowitz V."/>
            <person name="Cheng J.-F."/>
            <person name="Hugenholtz P."/>
            <person name="Woyke T."/>
            <person name="Wu D."/>
            <person name="Wirth R."/>
            <person name="Brambilla E.-M."/>
            <person name="Klenk H.-P."/>
            <person name="Eisen J.A."/>
        </authorList>
    </citation>
    <scope>NUCLEOTIDE SEQUENCE [LARGE SCALE GENOMIC DNA]</scope>
    <source>
        <strain evidence="3 4">DSM 2279</strain>
    </source>
</reference>
<dbReference type="STRING" id="937775.Metlim_1941"/>
<keyword evidence="4" id="KW-1185">Reference proteome</keyword>
<gene>
    <name evidence="3" type="ORF">Metlim_1941</name>
</gene>
<keyword evidence="2" id="KW-1133">Transmembrane helix</keyword>
<feature type="transmembrane region" description="Helical" evidence="2">
    <location>
        <begin position="555"/>
        <end position="578"/>
    </location>
</feature>
<feature type="transmembrane region" description="Helical" evidence="2">
    <location>
        <begin position="512"/>
        <end position="534"/>
    </location>
</feature>
<dbReference type="InterPro" id="IPR051790">
    <property type="entry name" value="Cytochrome_c-biogenesis_DsbD"/>
</dbReference>
<feature type="compositionally biased region" description="Low complexity" evidence="1">
    <location>
        <begin position="198"/>
        <end position="208"/>
    </location>
</feature>
<keyword evidence="2" id="KW-0472">Membrane</keyword>
<dbReference type="SUPFAM" id="SSF52833">
    <property type="entry name" value="Thioredoxin-like"/>
    <property type="match status" value="1"/>
</dbReference>
<dbReference type="InterPro" id="IPR036249">
    <property type="entry name" value="Thioredoxin-like_sf"/>
</dbReference>
<keyword evidence="2 3" id="KW-0812">Transmembrane</keyword>
<dbReference type="RefSeq" id="WP_004078166.1">
    <property type="nucleotide sequence ID" value="NZ_CM001436.1"/>
</dbReference>
<evidence type="ECO:0000313" key="3">
    <source>
        <dbReference type="EMBL" id="EHQ36030.1"/>
    </source>
</evidence>
<feature type="region of interest" description="Disordered" evidence="1">
    <location>
        <begin position="380"/>
        <end position="446"/>
    </location>
</feature>
<dbReference type="Proteomes" id="UP000005741">
    <property type="component" value="Chromosome"/>
</dbReference>
<evidence type="ECO:0000313" key="4">
    <source>
        <dbReference type="Proteomes" id="UP000005741"/>
    </source>
</evidence>
<feature type="transmembrane region" description="Helical" evidence="2">
    <location>
        <begin position="458"/>
        <end position="480"/>
    </location>
</feature>
<feature type="transmembrane region" description="Helical" evidence="2">
    <location>
        <begin position="253"/>
        <end position="278"/>
    </location>
</feature>
<feature type="transmembrane region" description="Helical" evidence="2">
    <location>
        <begin position="284"/>
        <end position="305"/>
    </location>
</feature>
<organism evidence="3 4">
    <name type="scientific">Methanoplanus limicola DSM 2279</name>
    <dbReference type="NCBI Taxonomy" id="937775"/>
    <lineage>
        <taxon>Archaea</taxon>
        <taxon>Methanobacteriati</taxon>
        <taxon>Methanobacteriota</taxon>
        <taxon>Stenosarchaea group</taxon>
        <taxon>Methanomicrobia</taxon>
        <taxon>Methanomicrobiales</taxon>
        <taxon>Methanomicrobiaceae</taxon>
        <taxon>Methanoplanus</taxon>
    </lineage>
</organism>
<dbReference type="PANTHER" id="PTHR31272:SF9">
    <property type="entry name" value="BLL1027 PROTEIN"/>
    <property type="match status" value="1"/>
</dbReference>
<feature type="compositionally biased region" description="Polar residues" evidence="1">
    <location>
        <begin position="434"/>
        <end position="446"/>
    </location>
</feature>
<name>H1YYP7_9EURY</name>